<dbReference type="EMBL" id="JAKJXP020000131">
    <property type="protein sequence ID" value="KAK7743723.1"/>
    <property type="molecule type" value="Genomic_DNA"/>
</dbReference>
<keyword evidence="3 9" id="KW-0479">Metal-binding</keyword>
<dbReference type="EC" id="1.14.11.53" evidence="2"/>
<comment type="caution">
    <text evidence="11">The sequence shown here is derived from an EMBL/GenBank/DDBJ whole genome shotgun (WGS) entry which is preliminary data.</text>
</comment>
<evidence type="ECO:0000256" key="7">
    <source>
        <dbReference type="ARBA" id="ARBA00023026"/>
    </source>
</evidence>
<evidence type="ECO:0000256" key="8">
    <source>
        <dbReference type="ARBA" id="ARBA00047565"/>
    </source>
</evidence>
<evidence type="ECO:0000256" key="2">
    <source>
        <dbReference type="ARBA" id="ARBA00012931"/>
    </source>
</evidence>
<dbReference type="GO" id="GO:1990931">
    <property type="term" value="F:mRNA N6-methyladenosine dioxygenase activity"/>
    <property type="evidence" value="ECO:0007669"/>
    <property type="project" value="UniProtKB-EC"/>
</dbReference>
<evidence type="ECO:0000256" key="3">
    <source>
        <dbReference type="ARBA" id="ARBA00022723"/>
    </source>
</evidence>
<evidence type="ECO:0000313" key="11">
    <source>
        <dbReference type="EMBL" id="KAK7743723.1"/>
    </source>
</evidence>
<gene>
    <name evidence="11" type="ORF">SLS62_010502</name>
</gene>
<feature type="binding site" evidence="9">
    <location>
        <position position="303"/>
    </location>
    <ligand>
        <name>Fe cation</name>
        <dbReference type="ChEBI" id="CHEBI:24875"/>
        <note>catalytic</note>
    </ligand>
</feature>
<dbReference type="AlphaFoldDB" id="A0AAN9UHV2"/>
<dbReference type="Gene3D" id="2.60.120.590">
    <property type="entry name" value="Alpha-ketoglutarate-dependent dioxygenase AlkB-like"/>
    <property type="match status" value="1"/>
</dbReference>
<feature type="domain" description="Fe2OG dioxygenase" evidence="10">
    <location>
        <begin position="210"/>
        <end position="347"/>
    </location>
</feature>
<organism evidence="11 12">
    <name type="scientific">Diatrype stigma</name>
    <dbReference type="NCBI Taxonomy" id="117547"/>
    <lineage>
        <taxon>Eukaryota</taxon>
        <taxon>Fungi</taxon>
        <taxon>Dikarya</taxon>
        <taxon>Ascomycota</taxon>
        <taxon>Pezizomycotina</taxon>
        <taxon>Sordariomycetes</taxon>
        <taxon>Xylariomycetidae</taxon>
        <taxon>Xylariales</taxon>
        <taxon>Diatrypaceae</taxon>
        <taxon>Diatrype</taxon>
    </lineage>
</organism>
<keyword evidence="7" id="KW-0843">Virulence</keyword>
<feature type="binding site" evidence="9">
    <location>
        <position position="228"/>
    </location>
    <ligand>
        <name>Fe cation</name>
        <dbReference type="ChEBI" id="CHEBI:24875"/>
        <note>catalytic</note>
    </ligand>
</feature>
<protein>
    <recommendedName>
        <fullName evidence="2">mRNA N(6)-methyladenine demethylase</fullName>
        <ecNumber evidence="2">1.14.11.53</ecNumber>
    </recommendedName>
</protein>
<dbReference type="PROSITE" id="PS51471">
    <property type="entry name" value="FE2OG_OXY"/>
    <property type="match status" value="1"/>
</dbReference>
<dbReference type="InterPro" id="IPR027450">
    <property type="entry name" value="AlkB-like"/>
</dbReference>
<dbReference type="GO" id="GO:0005737">
    <property type="term" value="C:cytoplasm"/>
    <property type="evidence" value="ECO:0007669"/>
    <property type="project" value="TreeGrafter"/>
</dbReference>
<accession>A0AAN9UHV2</accession>
<dbReference type="InterPro" id="IPR005123">
    <property type="entry name" value="Oxoglu/Fe-dep_dioxygenase_dom"/>
</dbReference>
<comment type="catalytic activity">
    <reaction evidence="8">
        <text>an N(6)-methyladenosine in mRNA + 2-oxoglutarate + O2 = an adenosine in mRNA + formaldehyde + succinate + CO2</text>
        <dbReference type="Rhea" id="RHEA:49520"/>
        <dbReference type="Rhea" id="RHEA-COMP:12414"/>
        <dbReference type="Rhea" id="RHEA-COMP:12417"/>
        <dbReference type="ChEBI" id="CHEBI:15379"/>
        <dbReference type="ChEBI" id="CHEBI:16526"/>
        <dbReference type="ChEBI" id="CHEBI:16810"/>
        <dbReference type="ChEBI" id="CHEBI:16842"/>
        <dbReference type="ChEBI" id="CHEBI:30031"/>
        <dbReference type="ChEBI" id="CHEBI:74411"/>
        <dbReference type="ChEBI" id="CHEBI:74449"/>
        <dbReference type="EC" id="1.14.11.53"/>
    </reaction>
    <physiologicalReaction direction="left-to-right" evidence="8">
        <dbReference type="Rhea" id="RHEA:49521"/>
    </physiologicalReaction>
</comment>
<dbReference type="PANTHER" id="PTHR16557:SF2">
    <property type="entry name" value="NUCLEIC ACID DIOXYGENASE ALKBH1"/>
    <property type="match status" value="1"/>
</dbReference>
<sequence length="347" mass="39573">MAIDLTTLDAHEQPSDELRGKWKKYSRTEHAEFIDHPDIDDVHHHHSKDSSPFKLAGHIPSDRLLDSFKRLEGSDWQANQEIQDAPIYVHPMLPEGIQKGLLSRMVHRDLSNPTHQTNLHLHYELPYREEDDIESRSFFAYSPDEPAQFIPKDPAVHKPLSIKQVLQRKLSWVTLGGQYDWSNRQYPDQLPPEFPHDIAGFLHTLFPETLAQAAIVNFYSPGDTMMMHRDVSEHTDKGLASLSIGCDALFMIAPSRPAGGSHGGEQAVEDTGAAEPAGKPYVLLRLKSGDAIYMTQESRYAWHGVPKVLKDTCPEFLADWPAEDGKYEEWKGWMRNKRINLNVRQIE</sequence>
<reference evidence="11 12" key="1">
    <citation type="submission" date="2024-02" db="EMBL/GenBank/DDBJ databases">
        <title>De novo assembly and annotation of 12 fungi associated with fruit tree decline syndrome in Ontario, Canada.</title>
        <authorList>
            <person name="Sulman M."/>
            <person name="Ellouze W."/>
            <person name="Ilyukhin E."/>
        </authorList>
    </citation>
    <scope>NUCLEOTIDE SEQUENCE [LARGE SCALE GENOMIC DNA]</scope>
    <source>
        <strain evidence="11 12">M11/M66-122</strain>
    </source>
</reference>
<evidence type="ECO:0000313" key="12">
    <source>
        <dbReference type="Proteomes" id="UP001320420"/>
    </source>
</evidence>
<keyword evidence="5" id="KW-0560">Oxidoreductase</keyword>
<dbReference type="PANTHER" id="PTHR16557">
    <property type="entry name" value="ALKYLATED DNA REPAIR PROTEIN ALKB-RELATED"/>
    <property type="match status" value="1"/>
</dbReference>
<evidence type="ECO:0000259" key="10">
    <source>
        <dbReference type="PROSITE" id="PS51471"/>
    </source>
</evidence>
<evidence type="ECO:0000256" key="9">
    <source>
        <dbReference type="PIRSR" id="PIRSR604574-2"/>
    </source>
</evidence>
<keyword evidence="6 9" id="KW-0408">Iron</keyword>
<evidence type="ECO:0000256" key="1">
    <source>
        <dbReference type="ARBA" id="ARBA00007879"/>
    </source>
</evidence>
<feature type="binding site" evidence="9">
    <location>
        <position position="230"/>
    </location>
    <ligand>
        <name>Fe cation</name>
        <dbReference type="ChEBI" id="CHEBI:24875"/>
        <note>catalytic</note>
    </ligand>
</feature>
<dbReference type="InterPro" id="IPR037151">
    <property type="entry name" value="AlkB-like_sf"/>
</dbReference>
<comment type="similarity">
    <text evidence="1">Belongs to the alkB family.</text>
</comment>
<dbReference type="GO" id="GO:0005634">
    <property type="term" value="C:nucleus"/>
    <property type="evidence" value="ECO:0007669"/>
    <property type="project" value="TreeGrafter"/>
</dbReference>
<dbReference type="Proteomes" id="UP001320420">
    <property type="component" value="Unassembled WGS sequence"/>
</dbReference>
<name>A0AAN9UHV2_9PEZI</name>
<dbReference type="SUPFAM" id="SSF51197">
    <property type="entry name" value="Clavaminate synthase-like"/>
    <property type="match status" value="1"/>
</dbReference>
<keyword evidence="4" id="KW-0223">Dioxygenase</keyword>
<comment type="cofactor">
    <cofactor evidence="9">
        <name>Fe(2+)</name>
        <dbReference type="ChEBI" id="CHEBI:29033"/>
    </cofactor>
    <text evidence="9">Binds 1 Fe(2+) ion per subunit.</text>
</comment>
<dbReference type="Pfam" id="PF13532">
    <property type="entry name" value="2OG-FeII_Oxy_2"/>
    <property type="match status" value="1"/>
</dbReference>
<dbReference type="GO" id="GO:0046872">
    <property type="term" value="F:metal ion binding"/>
    <property type="evidence" value="ECO:0007669"/>
    <property type="project" value="UniProtKB-KW"/>
</dbReference>
<dbReference type="FunFam" id="2.60.120.590:FF:000014">
    <property type="entry name" value="Oxidoreductase, 2OG-Fe(II) oxygenase family family"/>
    <property type="match status" value="1"/>
</dbReference>
<evidence type="ECO:0000256" key="5">
    <source>
        <dbReference type="ARBA" id="ARBA00023002"/>
    </source>
</evidence>
<proteinExistence type="inferred from homology"/>
<evidence type="ECO:0000256" key="6">
    <source>
        <dbReference type="ARBA" id="ARBA00023004"/>
    </source>
</evidence>
<dbReference type="InterPro" id="IPR004574">
    <property type="entry name" value="Alkb"/>
</dbReference>
<keyword evidence="12" id="KW-1185">Reference proteome</keyword>
<evidence type="ECO:0000256" key="4">
    <source>
        <dbReference type="ARBA" id="ARBA00022964"/>
    </source>
</evidence>